<feature type="compositionally biased region" description="Pro residues" evidence="1">
    <location>
        <begin position="9"/>
        <end position="57"/>
    </location>
</feature>
<evidence type="ECO:0000256" key="1">
    <source>
        <dbReference type="SAM" id="MobiDB-lite"/>
    </source>
</evidence>
<feature type="transmembrane region" description="Helical" evidence="2">
    <location>
        <begin position="189"/>
        <end position="213"/>
    </location>
</feature>
<dbReference type="SUPFAM" id="SSF81995">
    <property type="entry name" value="beta-sandwich domain of Sec23/24"/>
    <property type="match status" value="1"/>
</dbReference>
<dbReference type="RefSeq" id="WP_353945065.1">
    <property type="nucleotide sequence ID" value="NZ_CP159534.1"/>
</dbReference>
<evidence type="ECO:0000313" key="3">
    <source>
        <dbReference type="EMBL" id="XCJ73605.1"/>
    </source>
</evidence>
<keyword evidence="2" id="KW-0812">Transmembrane</keyword>
<feature type="transmembrane region" description="Helical" evidence="2">
    <location>
        <begin position="67"/>
        <end position="89"/>
    </location>
</feature>
<sequence length="257" mass="27745">MANYQPNPYQQPQPPQQPPYPNPYQQQPPPNPYQQPPWGAPPQGPPPGPQAPYPAAPQQPGGSKVPVLGRLIGAGIIVVALLFSSFFGWEGLYAAGVRGVHGELKVDKCTVKYERYRTHGHYRTRRSYDCYGTFTSDDGKTKDINAVLDTELRYDADETVSVTQSGEAVSTSRDYDYVVSDAKHAGFNFAGSFALLIAVALGVFCAATGYFPGRRCKVSYSEAWRASARGATRPAVIVIGAIGAVGALVSLLLGYML</sequence>
<protein>
    <recommendedName>
        <fullName evidence="4">DUF3592 domain-containing protein</fullName>
    </recommendedName>
</protein>
<evidence type="ECO:0008006" key="4">
    <source>
        <dbReference type="Google" id="ProtNLM"/>
    </source>
</evidence>
<organism evidence="3">
    <name type="scientific">Streptomyces tabacisoli</name>
    <dbReference type="NCBI Taxonomy" id="3156398"/>
    <lineage>
        <taxon>Bacteria</taxon>
        <taxon>Bacillati</taxon>
        <taxon>Actinomycetota</taxon>
        <taxon>Actinomycetes</taxon>
        <taxon>Kitasatosporales</taxon>
        <taxon>Streptomycetaceae</taxon>
        <taxon>Streptomyces</taxon>
    </lineage>
</organism>
<accession>A0AAU8J0L3</accession>
<feature type="transmembrane region" description="Helical" evidence="2">
    <location>
        <begin position="234"/>
        <end position="256"/>
    </location>
</feature>
<feature type="region of interest" description="Disordered" evidence="1">
    <location>
        <begin position="1"/>
        <end position="62"/>
    </location>
</feature>
<reference evidence="3" key="1">
    <citation type="submission" date="2024-06" db="EMBL/GenBank/DDBJ databases">
        <title>Streptomyces sp. strain HUAS MG91 genome sequences.</title>
        <authorList>
            <person name="Mo P."/>
        </authorList>
    </citation>
    <scope>NUCLEOTIDE SEQUENCE</scope>
    <source>
        <strain evidence="3">HUAS MG91</strain>
    </source>
</reference>
<evidence type="ECO:0000256" key="2">
    <source>
        <dbReference type="SAM" id="Phobius"/>
    </source>
</evidence>
<proteinExistence type="predicted"/>
<dbReference type="KEGG" id="stac:ABII15_28215"/>
<gene>
    <name evidence="3" type="ORF">ABII15_28215</name>
</gene>
<keyword evidence="2" id="KW-0472">Membrane</keyword>
<name>A0AAU8J0L3_9ACTN</name>
<dbReference type="EMBL" id="CP159534">
    <property type="protein sequence ID" value="XCJ73605.1"/>
    <property type="molecule type" value="Genomic_DNA"/>
</dbReference>
<dbReference type="AlphaFoldDB" id="A0AAU8J0L3"/>
<keyword evidence="2" id="KW-1133">Transmembrane helix</keyword>